<reference evidence="1 2" key="1">
    <citation type="submission" date="2020-01" db="EMBL/GenBank/DDBJ databases">
        <title>Genomic analysis of Aminipila sp. CBA3637.</title>
        <authorList>
            <person name="Kim Y.B."/>
            <person name="Roh S.W."/>
        </authorList>
    </citation>
    <scope>NUCLEOTIDE SEQUENCE [LARGE SCALE GENOMIC DNA]</scope>
    <source>
        <strain evidence="1 2">CBA3637</strain>
    </source>
</reference>
<protein>
    <submittedName>
        <fullName evidence="1">Uncharacterized protein</fullName>
    </submittedName>
</protein>
<dbReference type="EMBL" id="CP047591">
    <property type="protein sequence ID" value="QHI71755.1"/>
    <property type="molecule type" value="Genomic_DNA"/>
</dbReference>
<dbReference type="Proteomes" id="UP000463883">
    <property type="component" value="Chromosome"/>
</dbReference>
<proteinExistence type="predicted"/>
<sequence length="212" mass="24528">MVLNSYRGQIIKISELLPAPSQLYAMEANAVELMNDLYAGDWQKSEEHLELIKSNMNEVIPLLNDASVLVGLIARMNLEISYLDQYVTQKETQQAIEQANRITIYTTQLLDYFKTDFPTDLNRFGYLARQIIIDAENNDWSEANNMYLILKKTWDKLKLLLNSQYQNDFNLIINSLGESIQSKDYQSTIKNANTLLDKTEELKAVFIQQNNM</sequence>
<accession>A0A6P1MLA4</accession>
<evidence type="ECO:0000313" key="2">
    <source>
        <dbReference type="Proteomes" id="UP000463883"/>
    </source>
</evidence>
<dbReference type="KEGG" id="amic:Ami3637_04565"/>
<dbReference type="AlphaFoldDB" id="A0A6P1MLA4"/>
<gene>
    <name evidence="1" type="ORF">Ami3637_04565</name>
</gene>
<dbReference type="RefSeq" id="WP_162361529.1">
    <property type="nucleotide sequence ID" value="NZ_CP047591.1"/>
</dbReference>
<keyword evidence="2" id="KW-1185">Reference proteome</keyword>
<evidence type="ECO:0000313" key="1">
    <source>
        <dbReference type="EMBL" id="QHI71755.1"/>
    </source>
</evidence>
<name>A0A6P1MLA4_9FIRM</name>
<organism evidence="1 2">
    <name type="scientific">Aminipila terrae</name>
    <dbReference type="NCBI Taxonomy" id="2697030"/>
    <lineage>
        <taxon>Bacteria</taxon>
        <taxon>Bacillati</taxon>
        <taxon>Bacillota</taxon>
        <taxon>Clostridia</taxon>
        <taxon>Peptostreptococcales</taxon>
        <taxon>Anaerovoracaceae</taxon>
        <taxon>Aminipila</taxon>
    </lineage>
</organism>